<dbReference type="GO" id="GO:0016192">
    <property type="term" value="P:vesicle-mediated transport"/>
    <property type="evidence" value="ECO:0007669"/>
    <property type="project" value="InterPro"/>
</dbReference>
<dbReference type="Proteomes" id="UP000011185">
    <property type="component" value="Unassembled WGS sequence"/>
</dbReference>
<gene>
    <name evidence="2" type="ORF">THOM_2139</name>
</gene>
<keyword evidence="3" id="KW-1185">Reference proteome</keyword>
<dbReference type="VEuPathDB" id="MicrosporidiaDB:THOM_2139"/>
<dbReference type="PANTHER" id="PTHR11679">
    <property type="entry name" value="VESICLE PROTEIN SORTING-ASSOCIATED"/>
    <property type="match status" value="1"/>
</dbReference>
<organism evidence="2 3">
    <name type="scientific">Trachipleistophora hominis</name>
    <name type="common">Microsporidian parasite</name>
    <dbReference type="NCBI Taxonomy" id="72359"/>
    <lineage>
        <taxon>Eukaryota</taxon>
        <taxon>Fungi</taxon>
        <taxon>Fungi incertae sedis</taxon>
        <taxon>Microsporidia</taxon>
        <taxon>Pleistophoridae</taxon>
        <taxon>Trachipleistophora</taxon>
    </lineage>
</organism>
<dbReference type="Gene3D" id="3.40.50.1910">
    <property type="match status" value="1"/>
</dbReference>
<evidence type="ECO:0000313" key="3">
    <source>
        <dbReference type="Proteomes" id="UP000011185"/>
    </source>
</evidence>
<name>L7JTT4_TRAHO</name>
<dbReference type="Gene3D" id="1.25.40.60">
    <property type="match status" value="1"/>
</dbReference>
<dbReference type="EMBL" id="JH994008">
    <property type="protein sequence ID" value="ELQ74893.1"/>
    <property type="molecule type" value="Genomic_DNA"/>
</dbReference>
<dbReference type="InterPro" id="IPR001619">
    <property type="entry name" value="Sec1-like"/>
</dbReference>
<dbReference type="InterPro" id="IPR036045">
    <property type="entry name" value="Sec1-like_sf"/>
</dbReference>
<dbReference type="InterPro" id="IPR043127">
    <property type="entry name" value="Sec-1-like_dom3a"/>
</dbReference>
<comment type="similarity">
    <text evidence="1">Belongs to the STXBP/unc-18/SEC1 family.</text>
</comment>
<proteinExistence type="inferred from homology"/>
<evidence type="ECO:0000313" key="2">
    <source>
        <dbReference type="EMBL" id="ELQ74893.1"/>
    </source>
</evidence>
<dbReference type="STRING" id="72359.L7JTT4"/>
<reference evidence="2 3" key="1">
    <citation type="journal article" date="2012" name="PLoS Pathog.">
        <title>The genome of the obligate intracellular parasite Trachipleistophora hominis: new insights into microsporidian genome dynamics and reductive evolution.</title>
        <authorList>
            <person name="Heinz E."/>
            <person name="Williams T.A."/>
            <person name="Nakjang S."/>
            <person name="Noel C.J."/>
            <person name="Swan D.C."/>
            <person name="Goldberg A.V."/>
            <person name="Harris S.R."/>
            <person name="Weinmaier T."/>
            <person name="Markert S."/>
            <person name="Becher D."/>
            <person name="Bernhardt J."/>
            <person name="Dagan T."/>
            <person name="Hacker C."/>
            <person name="Lucocq J.M."/>
            <person name="Schweder T."/>
            <person name="Rattei T."/>
            <person name="Hall N."/>
            <person name="Hirt R.P."/>
            <person name="Embley T.M."/>
        </authorList>
    </citation>
    <scope>NUCLEOTIDE SEQUENCE [LARGE SCALE GENOMIC DNA]</scope>
</reference>
<dbReference type="InParanoid" id="L7JTT4"/>
<dbReference type="HOGENOM" id="CLU_009210_1_1_1"/>
<dbReference type="OMA" id="LNSACKM"/>
<dbReference type="FunCoup" id="L7JTT4">
    <property type="interactions" value="69"/>
</dbReference>
<dbReference type="PIRSF" id="PIRSF005715">
    <property type="entry name" value="VPS45_Sec1"/>
    <property type="match status" value="1"/>
</dbReference>
<protein>
    <submittedName>
        <fullName evidence="2">Vesicle trafficking protein Sec1</fullName>
    </submittedName>
</protein>
<dbReference type="InterPro" id="IPR027482">
    <property type="entry name" value="Sec1-like_dom2"/>
</dbReference>
<dbReference type="Gene3D" id="3.40.50.2060">
    <property type="match status" value="1"/>
</dbReference>
<dbReference type="Gene3D" id="3.90.830.10">
    <property type="entry name" value="Syntaxin Binding Protein 1, Chain A, domain 2"/>
    <property type="match status" value="1"/>
</dbReference>
<dbReference type="Pfam" id="PF00995">
    <property type="entry name" value="Sec1"/>
    <property type="match status" value="1"/>
</dbReference>
<dbReference type="InterPro" id="IPR043154">
    <property type="entry name" value="Sec-1-like_dom1"/>
</dbReference>
<dbReference type="SUPFAM" id="SSF56815">
    <property type="entry name" value="Sec1/munc18-like (SM) proteins"/>
    <property type="match status" value="1"/>
</dbReference>
<accession>L7JTT4</accession>
<sequence length="500" mass="59660">MNLKEMMREKIAKDVLRQSSEDEWHVFVYNKSTARILTHIFTKTQILSNEILSMQRLELNRDPIAYPAIYFVTYCKETYRAIKKDVKNKIYTKYYIIHTNEIKENEKIIGDNIFYKHVDINFVVMDERVFTCLDSVEDAMRSFSSILKLRFNMVNLRADTALFEQLRTNDSMCESRSEYYNSDLIILDRSFDMIVPLIHFFNFESLLYDLNLCQSTTDESPLYREIRYLHIADTNSVLNNKAQKLVEGMKKIDQKTDINEIHKLVLEAPENIKLKESVNRYINLAEDTLNLFEKEQLNYIATFEQNISTGYDNKGSRYQNGIKDVFSVLNQKIKRENKLRLVLLLLSTHYDFQANEVSKLKDKLMLTDQELKIFEKLKVMRKNFNKRKEYNSKFTYEISRYDPLLHDLLRAFVQNKNNRFSNLVKRETTEKKESLRKSSFVFMRHETKKKTLVLYIDVLTYPEMMLINQMSEKSSYEVFVCTNQVVTPKEYLKWLEETRV</sequence>
<dbReference type="AlphaFoldDB" id="L7JTT4"/>
<dbReference type="OrthoDB" id="2228at2759"/>
<evidence type="ECO:0000256" key="1">
    <source>
        <dbReference type="ARBA" id="ARBA00009884"/>
    </source>
</evidence>